<keyword evidence="5" id="KW-0472">Membrane</keyword>
<evidence type="ECO:0000256" key="5">
    <source>
        <dbReference type="ARBA" id="ARBA00023136"/>
    </source>
</evidence>
<dbReference type="GO" id="GO:0005886">
    <property type="term" value="C:plasma membrane"/>
    <property type="evidence" value="ECO:0007669"/>
    <property type="project" value="TreeGrafter"/>
</dbReference>
<dbReference type="AlphaFoldDB" id="A0AA35WKM5"/>
<evidence type="ECO:0000313" key="10">
    <source>
        <dbReference type="Proteomes" id="UP001174909"/>
    </source>
</evidence>
<dbReference type="PROSITE" id="PS50125">
    <property type="entry name" value="GUANYLATE_CYCLASE_2"/>
    <property type="match status" value="1"/>
</dbReference>
<dbReference type="GO" id="GO:0007168">
    <property type="term" value="P:receptor guanylyl cyclase signaling pathway"/>
    <property type="evidence" value="ECO:0007669"/>
    <property type="project" value="TreeGrafter"/>
</dbReference>
<dbReference type="Pfam" id="PF00211">
    <property type="entry name" value="Guanylate_cyc"/>
    <property type="match status" value="1"/>
</dbReference>
<gene>
    <name evidence="9" type="ORF">GBAR_LOCUS14460</name>
</gene>
<organism evidence="9 10">
    <name type="scientific">Geodia barretti</name>
    <name type="common">Barrett's horny sponge</name>
    <dbReference type="NCBI Taxonomy" id="519541"/>
    <lineage>
        <taxon>Eukaryota</taxon>
        <taxon>Metazoa</taxon>
        <taxon>Porifera</taxon>
        <taxon>Demospongiae</taxon>
        <taxon>Heteroscleromorpha</taxon>
        <taxon>Tetractinellida</taxon>
        <taxon>Astrophorina</taxon>
        <taxon>Geodiidae</taxon>
        <taxon>Geodia</taxon>
    </lineage>
</organism>
<dbReference type="GO" id="GO:0004383">
    <property type="term" value="F:guanylate cyclase activity"/>
    <property type="evidence" value="ECO:0007669"/>
    <property type="project" value="TreeGrafter"/>
</dbReference>
<proteinExistence type="predicted"/>
<protein>
    <submittedName>
        <fullName evidence="9">Atrial natriuretic peptide receptor 2</fullName>
    </submittedName>
</protein>
<feature type="compositionally biased region" description="Polar residues" evidence="7">
    <location>
        <begin position="26"/>
        <end position="38"/>
    </location>
</feature>
<evidence type="ECO:0000256" key="1">
    <source>
        <dbReference type="ARBA" id="ARBA00004370"/>
    </source>
</evidence>
<dbReference type="SUPFAM" id="SSF55073">
    <property type="entry name" value="Nucleotide cyclase"/>
    <property type="match status" value="1"/>
</dbReference>
<evidence type="ECO:0000313" key="9">
    <source>
        <dbReference type="EMBL" id="CAI8024953.1"/>
    </source>
</evidence>
<dbReference type="GO" id="GO:0001653">
    <property type="term" value="F:peptide receptor activity"/>
    <property type="evidence" value="ECO:0007669"/>
    <property type="project" value="TreeGrafter"/>
</dbReference>
<dbReference type="InterPro" id="IPR001054">
    <property type="entry name" value="A/G_cyclase"/>
</dbReference>
<dbReference type="PANTHER" id="PTHR11920">
    <property type="entry name" value="GUANYLYL CYCLASE"/>
    <property type="match status" value="1"/>
</dbReference>
<dbReference type="Gene3D" id="3.30.70.1230">
    <property type="entry name" value="Nucleotide cyclase"/>
    <property type="match status" value="1"/>
</dbReference>
<keyword evidence="2" id="KW-0812">Transmembrane</keyword>
<accession>A0AA35WKM5</accession>
<name>A0AA35WKM5_GEOBA</name>
<evidence type="ECO:0000256" key="2">
    <source>
        <dbReference type="ARBA" id="ARBA00022692"/>
    </source>
</evidence>
<evidence type="ECO:0000256" key="7">
    <source>
        <dbReference type="SAM" id="MobiDB-lite"/>
    </source>
</evidence>
<dbReference type="InterPro" id="IPR029787">
    <property type="entry name" value="Nucleotide_cyclase"/>
</dbReference>
<comment type="subcellular location">
    <subcellularLocation>
        <location evidence="1">Membrane</location>
    </subcellularLocation>
</comment>
<dbReference type="InterPro" id="IPR050401">
    <property type="entry name" value="Cyclic_nucleotide_synthase"/>
</dbReference>
<dbReference type="EMBL" id="CASHTH010002113">
    <property type="protein sequence ID" value="CAI8024953.1"/>
    <property type="molecule type" value="Genomic_DNA"/>
</dbReference>
<dbReference type="GO" id="GO:0035556">
    <property type="term" value="P:intracellular signal transduction"/>
    <property type="evidence" value="ECO:0007669"/>
    <property type="project" value="InterPro"/>
</dbReference>
<keyword evidence="10" id="KW-1185">Reference proteome</keyword>
<feature type="region of interest" description="Disordered" evidence="7">
    <location>
        <begin position="16"/>
        <end position="39"/>
    </location>
</feature>
<reference evidence="9" key="1">
    <citation type="submission" date="2023-03" db="EMBL/GenBank/DDBJ databases">
        <authorList>
            <person name="Steffen K."/>
            <person name="Cardenas P."/>
        </authorList>
    </citation>
    <scope>NUCLEOTIDE SEQUENCE</scope>
</reference>
<feature type="domain" description="Guanylate cyclase" evidence="8">
    <location>
        <begin position="89"/>
        <end position="160"/>
    </location>
</feature>
<dbReference type="GO" id="GO:0004016">
    <property type="term" value="F:adenylate cyclase activity"/>
    <property type="evidence" value="ECO:0007669"/>
    <property type="project" value="TreeGrafter"/>
</dbReference>
<dbReference type="GO" id="GO:0000166">
    <property type="term" value="F:nucleotide binding"/>
    <property type="evidence" value="ECO:0007669"/>
    <property type="project" value="UniProtKB-KW"/>
</dbReference>
<dbReference type="Proteomes" id="UP001174909">
    <property type="component" value="Unassembled WGS sequence"/>
</dbReference>
<keyword evidence="6" id="KW-0456">Lyase</keyword>
<keyword evidence="3" id="KW-0547">Nucleotide-binding</keyword>
<evidence type="ECO:0000256" key="3">
    <source>
        <dbReference type="ARBA" id="ARBA00022741"/>
    </source>
</evidence>
<keyword evidence="4" id="KW-1133">Transmembrane helix</keyword>
<sequence>MERTSSGCVAACGLVETGPERPRSGAESQLSMTDSSYGSVPDLNEDKTETLRHHFTPSLPVHQPPNIDCQTSPAYLDSQRSPQYFASILATAALQLMSNSTQIDIPNSEENRQLQLRIALHAGPCSAGVIGLQTSGGSDGSQIPHYKLFGLSLSHTRNLCLTGLALQIRVSKPCQELLASAGQFQFERCPDYTMWSARRPIESYWPGGREGRELTLPSLETCLLFT</sequence>
<keyword evidence="9" id="KW-0675">Receptor</keyword>
<comment type="caution">
    <text evidence="9">The sequence shown here is derived from an EMBL/GenBank/DDBJ whole genome shotgun (WGS) entry which is preliminary data.</text>
</comment>
<evidence type="ECO:0000259" key="8">
    <source>
        <dbReference type="PROSITE" id="PS50125"/>
    </source>
</evidence>
<dbReference type="PANTHER" id="PTHR11920:SF496">
    <property type="entry name" value="GUANYLATE CYCLASE"/>
    <property type="match status" value="1"/>
</dbReference>
<evidence type="ECO:0000256" key="4">
    <source>
        <dbReference type="ARBA" id="ARBA00022989"/>
    </source>
</evidence>
<evidence type="ECO:0000256" key="6">
    <source>
        <dbReference type="ARBA" id="ARBA00023239"/>
    </source>
</evidence>